<protein>
    <submittedName>
        <fullName evidence="2">Uncharacterized protein</fullName>
    </submittedName>
</protein>
<dbReference type="EMBL" id="CAAALY010258210">
    <property type="protein sequence ID" value="VEL38539.1"/>
    <property type="molecule type" value="Genomic_DNA"/>
</dbReference>
<evidence type="ECO:0000256" key="1">
    <source>
        <dbReference type="SAM" id="MobiDB-lite"/>
    </source>
</evidence>
<organism evidence="2 3">
    <name type="scientific">Protopolystoma xenopodis</name>
    <dbReference type="NCBI Taxonomy" id="117903"/>
    <lineage>
        <taxon>Eukaryota</taxon>
        <taxon>Metazoa</taxon>
        <taxon>Spiralia</taxon>
        <taxon>Lophotrochozoa</taxon>
        <taxon>Platyhelminthes</taxon>
        <taxon>Monogenea</taxon>
        <taxon>Polyopisthocotylea</taxon>
        <taxon>Polystomatidea</taxon>
        <taxon>Polystomatidae</taxon>
        <taxon>Protopolystoma</taxon>
    </lineage>
</organism>
<evidence type="ECO:0000313" key="3">
    <source>
        <dbReference type="Proteomes" id="UP000784294"/>
    </source>
</evidence>
<gene>
    <name evidence="2" type="ORF">PXEA_LOCUS31979</name>
</gene>
<dbReference type="Proteomes" id="UP000784294">
    <property type="component" value="Unassembled WGS sequence"/>
</dbReference>
<feature type="compositionally biased region" description="Polar residues" evidence="1">
    <location>
        <begin position="33"/>
        <end position="55"/>
    </location>
</feature>
<feature type="region of interest" description="Disordered" evidence="1">
    <location>
        <begin position="29"/>
        <end position="99"/>
    </location>
</feature>
<sequence length="294" mass="32373">MFFVSFEEAQAEARQQRALTTNFKAPAAAGAVQHQTGPFKTTGHLNSHPPSQGSGIRTRTRTRTRRLTNRNGAASPLWSVGGQNKNEGGVGEDEGEREGVMPGQQVDSLGYRSNGGFGGGAEWARENGEVAKLIVHVKASLSIQHVDCFRTSLLLSSEPSFPDPVDTPTFLQHTNTVHIRLQQDVRSWSRPIKTQERVIEIVSAHADNREACAKPPLVGLVSARLFGAIKPPLTTYKPTYFQFLRRGDLGMPTHSHLHTTVRLSLWPSHLVGPHAIVASVATENHQHHHHHHHQ</sequence>
<comment type="caution">
    <text evidence="2">The sequence shown here is derived from an EMBL/GenBank/DDBJ whole genome shotgun (WGS) entry which is preliminary data.</text>
</comment>
<name>A0A448XK08_9PLAT</name>
<evidence type="ECO:0000313" key="2">
    <source>
        <dbReference type="EMBL" id="VEL38539.1"/>
    </source>
</evidence>
<accession>A0A448XK08</accession>
<feature type="compositionally biased region" description="Basic residues" evidence="1">
    <location>
        <begin position="58"/>
        <end position="68"/>
    </location>
</feature>
<reference evidence="2" key="1">
    <citation type="submission" date="2018-11" db="EMBL/GenBank/DDBJ databases">
        <authorList>
            <consortium name="Pathogen Informatics"/>
        </authorList>
    </citation>
    <scope>NUCLEOTIDE SEQUENCE</scope>
</reference>
<proteinExistence type="predicted"/>
<dbReference type="AlphaFoldDB" id="A0A448XK08"/>
<keyword evidence="3" id="KW-1185">Reference proteome</keyword>